<feature type="transmembrane region" description="Helical" evidence="6">
    <location>
        <begin position="43"/>
        <end position="60"/>
    </location>
</feature>
<comment type="subcellular location">
    <subcellularLocation>
        <location evidence="1">Cell membrane</location>
        <topology evidence="1">Multi-pass membrane protein</topology>
    </subcellularLocation>
</comment>
<feature type="transmembrane region" description="Helical" evidence="6">
    <location>
        <begin position="80"/>
        <end position="103"/>
    </location>
</feature>
<dbReference type="PANTHER" id="PTHR30250">
    <property type="entry name" value="PST FAMILY PREDICTED COLANIC ACID TRANSPORTER"/>
    <property type="match status" value="1"/>
</dbReference>
<keyword evidence="2" id="KW-1003">Cell membrane</keyword>
<feature type="transmembrane region" description="Helical" evidence="6">
    <location>
        <begin position="115"/>
        <end position="135"/>
    </location>
</feature>
<name>A0A3B0VMC0_9ZZZZ</name>
<gene>
    <name evidence="7" type="ORF">MNBD_DELTA02-402</name>
</gene>
<sequence length="486" mass="53495">MTVVKRIARNVVFMTVAQVSGYGLGFFYIIYTARYLGAEGFGILSFALAFTAIFGVLTDIGLQPLTVREVARDKTLAPKYLANLTSIKFILSAITFALIAVVINIMDYPAKTVEIVYIVALSVLVNSFITMIYSIFQAHERMEFQSIGQVISSAVMLIGAVLAIKAGLDITVFATLYLIASLFALIYSLLILGTRFKEVCLGWCRRKIFELDVSFWKATLKEALPFGLGLFFMMIFYWVDSVMLSQMKGNAVVGWYNAAYRMVLVLLFIPQTLINALYPVMSTFKGEDAASLRNSHEKSLKYLSILALPIAVGTTLLAPRFILLIFGPEYENSVLPLQILVWSAVFIYMSITYGNLFNCLNKQGLVTIITGTCVLANVIFNLLLIPRYSLVGASIATVLTELTSLCLCIALSMRSGYASSGKKLSNILIKTIISSTVMGLFILISGSLHLALIIPAAAVIYFISVYVTGAVDRDDIVLFQSVLSRK</sequence>
<dbReference type="Pfam" id="PF01943">
    <property type="entry name" value="Polysacc_synt"/>
    <property type="match status" value="1"/>
</dbReference>
<feature type="transmembrane region" description="Helical" evidence="6">
    <location>
        <begin position="302"/>
        <end position="327"/>
    </location>
</feature>
<feature type="transmembrane region" description="Helical" evidence="6">
    <location>
        <begin position="450"/>
        <end position="471"/>
    </location>
</feature>
<feature type="transmembrane region" description="Helical" evidence="6">
    <location>
        <begin position="170"/>
        <end position="192"/>
    </location>
</feature>
<feature type="transmembrane region" description="Helical" evidence="6">
    <location>
        <begin position="339"/>
        <end position="357"/>
    </location>
</feature>
<keyword evidence="5 6" id="KW-0472">Membrane</keyword>
<evidence type="ECO:0000256" key="6">
    <source>
        <dbReference type="SAM" id="Phobius"/>
    </source>
</evidence>
<feature type="transmembrane region" description="Helical" evidence="6">
    <location>
        <begin position="223"/>
        <end position="239"/>
    </location>
</feature>
<feature type="transmembrane region" description="Helical" evidence="6">
    <location>
        <begin position="364"/>
        <end position="384"/>
    </location>
</feature>
<organism evidence="7">
    <name type="scientific">hydrothermal vent metagenome</name>
    <dbReference type="NCBI Taxonomy" id="652676"/>
    <lineage>
        <taxon>unclassified sequences</taxon>
        <taxon>metagenomes</taxon>
        <taxon>ecological metagenomes</taxon>
    </lineage>
</organism>
<evidence type="ECO:0000256" key="3">
    <source>
        <dbReference type="ARBA" id="ARBA00022692"/>
    </source>
</evidence>
<reference evidence="7" key="1">
    <citation type="submission" date="2018-06" db="EMBL/GenBank/DDBJ databases">
        <authorList>
            <person name="Zhirakovskaya E."/>
        </authorList>
    </citation>
    <scope>NUCLEOTIDE SEQUENCE</scope>
</reference>
<evidence type="ECO:0000256" key="1">
    <source>
        <dbReference type="ARBA" id="ARBA00004651"/>
    </source>
</evidence>
<evidence type="ECO:0000256" key="5">
    <source>
        <dbReference type="ARBA" id="ARBA00023136"/>
    </source>
</evidence>
<accession>A0A3B0VMC0</accession>
<protein>
    <submittedName>
        <fullName evidence="7">Uncharacterized protein</fullName>
    </submittedName>
</protein>
<keyword evidence="4 6" id="KW-1133">Transmembrane helix</keyword>
<feature type="transmembrane region" description="Helical" evidence="6">
    <location>
        <begin position="147"/>
        <end position="164"/>
    </location>
</feature>
<dbReference type="AlphaFoldDB" id="A0A3B0VMC0"/>
<feature type="transmembrane region" description="Helical" evidence="6">
    <location>
        <begin position="12"/>
        <end position="31"/>
    </location>
</feature>
<dbReference type="EMBL" id="UOEZ01000063">
    <property type="protein sequence ID" value="VAW37989.1"/>
    <property type="molecule type" value="Genomic_DNA"/>
</dbReference>
<dbReference type="InterPro" id="IPR050833">
    <property type="entry name" value="Poly_Biosynth_Transport"/>
</dbReference>
<dbReference type="CDD" id="cd13128">
    <property type="entry name" value="MATE_Wzx_like"/>
    <property type="match status" value="1"/>
</dbReference>
<evidence type="ECO:0000313" key="7">
    <source>
        <dbReference type="EMBL" id="VAW37989.1"/>
    </source>
</evidence>
<keyword evidence="3 6" id="KW-0812">Transmembrane</keyword>
<feature type="transmembrane region" description="Helical" evidence="6">
    <location>
        <begin position="390"/>
        <end position="412"/>
    </location>
</feature>
<feature type="transmembrane region" description="Helical" evidence="6">
    <location>
        <begin position="259"/>
        <end position="281"/>
    </location>
</feature>
<feature type="transmembrane region" description="Helical" evidence="6">
    <location>
        <begin position="424"/>
        <end position="444"/>
    </location>
</feature>
<evidence type="ECO:0000256" key="2">
    <source>
        <dbReference type="ARBA" id="ARBA00022475"/>
    </source>
</evidence>
<evidence type="ECO:0000256" key="4">
    <source>
        <dbReference type="ARBA" id="ARBA00022989"/>
    </source>
</evidence>
<dbReference type="GO" id="GO:0005886">
    <property type="term" value="C:plasma membrane"/>
    <property type="evidence" value="ECO:0007669"/>
    <property type="project" value="UniProtKB-SubCell"/>
</dbReference>
<dbReference type="InterPro" id="IPR002797">
    <property type="entry name" value="Polysacc_synth"/>
</dbReference>
<proteinExistence type="predicted"/>
<dbReference type="PANTHER" id="PTHR30250:SF11">
    <property type="entry name" value="O-ANTIGEN TRANSPORTER-RELATED"/>
    <property type="match status" value="1"/>
</dbReference>